<evidence type="ECO:0000259" key="1">
    <source>
        <dbReference type="Pfam" id="PF20668"/>
    </source>
</evidence>
<dbReference type="RefSeq" id="WP_129081989.1">
    <property type="nucleotide sequence ID" value="NZ_CP041070.1"/>
</dbReference>
<sequence length="347" mass="40454">MKNRVFIIEYQKGNDKGFDGFRPDTKPILDAIEELTEYKTEIVFYKPNRKYELLEYLKKRAVAVISRINPGNLKEVDEYFQFLKALSSYGIEVHTHPDVMINLDFKDILSKLKNTRLGDDETYFYHTYADFVRKFPKDLKKHGIRVLKTNYGSTGEGVYLVSKKDDGSIFSVEAVNNEKYYYDNITEFLEKFEVKFEEESENAAYFKGKTGFVGCRYLERISEGEIRVLLVNDKAISVVHKKPQEGEFSATLFSGAEYKYDSPEEPKWKEVVDLTIKGLKDIKPFLNGQNYPLLWTMDYIMDFDEKGKDKYILSEINCSCVGITTELQYAKEVAKVFVKKEKKTKKK</sequence>
<organism evidence="2 3">
    <name type="scientific">Halarcobacter anaerophilus</name>
    <dbReference type="NCBI Taxonomy" id="877500"/>
    <lineage>
        <taxon>Bacteria</taxon>
        <taxon>Pseudomonadati</taxon>
        <taxon>Campylobacterota</taxon>
        <taxon>Epsilonproteobacteria</taxon>
        <taxon>Campylobacterales</taxon>
        <taxon>Arcobacteraceae</taxon>
        <taxon>Halarcobacter</taxon>
    </lineage>
</organism>
<dbReference type="NCBIfam" id="NF033816">
    <property type="entry name" value="Cj0069_fam"/>
    <property type="match status" value="1"/>
</dbReference>
<dbReference type="InterPro" id="IPR049212">
    <property type="entry name" value="DUF6815"/>
</dbReference>
<dbReference type="Proteomes" id="UP000290191">
    <property type="component" value="Unassembled WGS sequence"/>
</dbReference>
<dbReference type="EMBL" id="PDKO01000005">
    <property type="protein sequence ID" value="RXJ63097.1"/>
    <property type="molecule type" value="Genomic_DNA"/>
</dbReference>
<dbReference type="InterPro" id="IPR013815">
    <property type="entry name" value="ATP_grasp_subdomain_1"/>
</dbReference>
<protein>
    <recommendedName>
        <fullName evidence="1">DUF6815 domain-containing protein</fullName>
    </recommendedName>
</protein>
<name>A0A4Q0XZG7_9BACT</name>
<reference evidence="2 3" key="1">
    <citation type="submission" date="2017-10" db="EMBL/GenBank/DDBJ databases">
        <title>Genomics of the genus Arcobacter.</title>
        <authorList>
            <person name="Perez-Cataluna A."/>
            <person name="Figueras M.J."/>
        </authorList>
    </citation>
    <scope>NUCLEOTIDE SEQUENCE [LARGE SCALE GENOMIC DNA]</scope>
    <source>
        <strain evidence="2 3">DSM 24636</strain>
    </source>
</reference>
<evidence type="ECO:0000313" key="3">
    <source>
        <dbReference type="Proteomes" id="UP000290191"/>
    </source>
</evidence>
<dbReference type="STRING" id="877500.GCA_000935065_01647"/>
<dbReference type="SUPFAM" id="SSF56059">
    <property type="entry name" value="Glutathione synthetase ATP-binding domain-like"/>
    <property type="match status" value="1"/>
</dbReference>
<dbReference type="Gene3D" id="3.30.1490.20">
    <property type="entry name" value="ATP-grasp fold, A domain"/>
    <property type="match status" value="1"/>
</dbReference>
<dbReference type="Gene3D" id="3.30.470.20">
    <property type="entry name" value="ATP-grasp fold, B domain"/>
    <property type="match status" value="1"/>
</dbReference>
<dbReference type="Pfam" id="PF20668">
    <property type="entry name" value="DUF6815"/>
    <property type="match status" value="1"/>
</dbReference>
<dbReference type="GO" id="GO:0005524">
    <property type="term" value="F:ATP binding"/>
    <property type="evidence" value="ECO:0007669"/>
    <property type="project" value="InterPro"/>
</dbReference>
<proteinExistence type="predicted"/>
<gene>
    <name evidence="2" type="ORF">CRV06_07500</name>
</gene>
<feature type="domain" description="DUF6815" evidence="1">
    <location>
        <begin position="223"/>
        <end position="322"/>
    </location>
</feature>
<dbReference type="OrthoDB" id="1404368at2"/>
<dbReference type="Gene3D" id="3.40.50.20">
    <property type="match status" value="1"/>
</dbReference>
<keyword evidence="3" id="KW-1185">Reference proteome</keyword>
<dbReference type="AlphaFoldDB" id="A0A4Q0XZG7"/>
<evidence type="ECO:0000313" key="2">
    <source>
        <dbReference type="EMBL" id="RXJ63097.1"/>
    </source>
</evidence>
<comment type="caution">
    <text evidence="2">The sequence shown here is derived from an EMBL/GenBank/DDBJ whole genome shotgun (WGS) entry which is preliminary data.</text>
</comment>
<accession>A0A4Q0XZG7</accession>